<reference evidence="2" key="1">
    <citation type="submission" date="2016-10" db="EMBL/GenBank/DDBJ databases">
        <authorList>
            <person name="Varghese N."/>
            <person name="Submissions S."/>
        </authorList>
    </citation>
    <scope>NUCLEOTIDE SEQUENCE [LARGE SCALE GENOMIC DNA]</scope>
    <source>
        <strain evidence="2">DSM 19326</strain>
    </source>
</reference>
<dbReference type="AlphaFoldDB" id="A0A1H6I4Y2"/>
<evidence type="ECO:0000313" key="1">
    <source>
        <dbReference type="EMBL" id="SEH43704.1"/>
    </source>
</evidence>
<evidence type="ECO:0000313" key="2">
    <source>
        <dbReference type="Proteomes" id="UP000198555"/>
    </source>
</evidence>
<dbReference type="STRING" id="420404.SAMN05421793_10432"/>
<dbReference type="Proteomes" id="UP000198555">
    <property type="component" value="Unassembled WGS sequence"/>
</dbReference>
<keyword evidence="2" id="KW-1185">Reference proteome</keyword>
<protein>
    <submittedName>
        <fullName evidence="1">Uncharacterized protein</fullName>
    </submittedName>
</protein>
<gene>
    <name evidence="1" type="ORF">SAMN05421793_10432</name>
</gene>
<dbReference type="EMBL" id="FNWX01000004">
    <property type="protein sequence ID" value="SEH43704.1"/>
    <property type="molecule type" value="Genomic_DNA"/>
</dbReference>
<name>A0A1H6I4Y2_9FLAO</name>
<proteinExistence type="predicted"/>
<sequence length="34" mass="4133">MLNIIKLTFEFYHKDVGKLIYDVIKSRKIKLCDF</sequence>
<accession>A0A1H6I4Y2</accession>
<organism evidence="1 2">
    <name type="scientific">Epilithonimonas hominis</name>
    <dbReference type="NCBI Taxonomy" id="420404"/>
    <lineage>
        <taxon>Bacteria</taxon>
        <taxon>Pseudomonadati</taxon>
        <taxon>Bacteroidota</taxon>
        <taxon>Flavobacteriia</taxon>
        <taxon>Flavobacteriales</taxon>
        <taxon>Weeksellaceae</taxon>
        <taxon>Chryseobacterium group</taxon>
        <taxon>Epilithonimonas</taxon>
    </lineage>
</organism>